<gene>
    <name evidence="2" type="ORF">LKD40_00585</name>
</gene>
<evidence type="ECO:0000313" key="3">
    <source>
        <dbReference type="Proteomes" id="UP001198612"/>
    </source>
</evidence>
<feature type="transmembrane region" description="Helical" evidence="1">
    <location>
        <begin position="6"/>
        <end position="23"/>
    </location>
</feature>
<organism evidence="2 3">
    <name type="scientific">Blautia fusiformis</name>
    <dbReference type="NCBI Taxonomy" id="2881264"/>
    <lineage>
        <taxon>Bacteria</taxon>
        <taxon>Bacillati</taxon>
        <taxon>Bacillota</taxon>
        <taxon>Clostridia</taxon>
        <taxon>Lachnospirales</taxon>
        <taxon>Lachnospiraceae</taxon>
        <taxon>Blautia</taxon>
    </lineage>
</organism>
<evidence type="ECO:0000313" key="2">
    <source>
        <dbReference type="EMBL" id="MCC2226320.1"/>
    </source>
</evidence>
<proteinExistence type="predicted"/>
<dbReference type="AlphaFoldDB" id="A0AAW4VYQ1"/>
<dbReference type="Proteomes" id="UP001198612">
    <property type="component" value="Unassembled WGS sequence"/>
</dbReference>
<accession>A0AAW4VYQ1</accession>
<evidence type="ECO:0000256" key="1">
    <source>
        <dbReference type="SAM" id="Phobius"/>
    </source>
</evidence>
<dbReference type="EMBL" id="JAJEQQ010000001">
    <property type="protein sequence ID" value="MCC2226320.1"/>
    <property type="molecule type" value="Genomic_DNA"/>
</dbReference>
<name>A0AAW4VYQ1_9FIRM</name>
<keyword evidence="1" id="KW-0472">Membrane</keyword>
<keyword evidence="1" id="KW-1133">Transmembrane helix</keyword>
<keyword evidence="1" id="KW-0812">Transmembrane</keyword>
<comment type="caution">
    <text evidence="2">The sequence shown here is derived from an EMBL/GenBank/DDBJ whole genome shotgun (WGS) entry which is preliminary data.</text>
</comment>
<reference evidence="2 3" key="1">
    <citation type="submission" date="2021-10" db="EMBL/GenBank/DDBJ databases">
        <title>Anaerobic single-cell dispensing facilitates the cultivation of human gut bacteria.</title>
        <authorList>
            <person name="Afrizal A."/>
        </authorList>
    </citation>
    <scope>NUCLEOTIDE SEQUENCE [LARGE SCALE GENOMIC DNA]</scope>
    <source>
        <strain evidence="2 3">CLA-AA-H217</strain>
    </source>
</reference>
<keyword evidence="3" id="KW-1185">Reference proteome</keyword>
<protein>
    <recommendedName>
        <fullName evidence="4">Cyclic lactone autoinducer peptide</fullName>
    </recommendedName>
</protein>
<sequence>MGNVAKIVVGVLAIGGTFFILLIREFGKFIDEVSPYNWGESEVLKDEYKR</sequence>
<dbReference type="RefSeq" id="WP_177290865.1">
    <property type="nucleotide sequence ID" value="NZ_JAJEQQ010000001.1"/>
</dbReference>
<evidence type="ECO:0008006" key="4">
    <source>
        <dbReference type="Google" id="ProtNLM"/>
    </source>
</evidence>